<evidence type="ECO:0000256" key="7">
    <source>
        <dbReference type="ARBA" id="ARBA00044975"/>
    </source>
</evidence>
<evidence type="ECO:0000256" key="6">
    <source>
        <dbReference type="ARBA" id="ARBA00023242"/>
    </source>
</evidence>
<reference evidence="10 11" key="1">
    <citation type="journal article" date="2018" name="J. Allergy Clin. Immunol.">
        <title>High-quality assembly of Dermatophagoides pteronyssinus genome and transcriptome reveals a wide range of novel allergens.</title>
        <authorList>
            <person name="Liu X.Y."/>
            <person name="Yang K.Y."/>
            <person name="Wang M.Q."/>
            <person name="Kwok J.S."/>
            <person name="Zeng X."/>
            <person name="Yang Z."/>
            <person name="Xiao X.J."/>
            <person name="Lau C.P."/>
            <person name="Li Y."/>
            <person name="Huang Z.M."/>
            <person name="Ba J.G."/>
            <person name="Yim A.K."/>
            <person name="Ouyang C.Y."/>
            <person name="Ngai S.M."/>
            <person name="Chan T.F."/>
            <person name="Leung E.L."/>
            <person name="Liu L."/>
            <person name="Liu Z.G."/>
            <person name="Tsui S.K."/>
        </authorList>
    </citation>
    <scope>NUCLEOTIDE SEQUENCE [LARGE SCALE GENOMIC DNA]</scope>
    <source>
        <strain evidence="10">Derp</strain>
    </source>
</reference>
<evidence type="ECO:0000259" key="9">
    <source>
        <dbReference type="PROSITE" id="PS50173"/>
    </source>
</evidence>
<proteinExistence type="predicted"/>
<sequence length="569" mass="65423">MADRNRIVVLIDMDCFYVQCEQRLESDKWLKPCVVAQYNNWQGGGIIAVNYEARAYGIKRGMMGDQAKKLCPELHIFRVPDENGKAKLDKYRDASAEVFQVISDFIEEQEKSMDLNNLVILERASVDEAFLDLTKLIDAKPLMLPELEDLTNFNTKLEFNNQSLNDWFDQFEHHNIDNRQQQDNIRLIMASMFVGQLRQQIFEQTEFKCSAGISHNKMLSKLACGLNKPNAQTILPMIAVSSLFKRIDIGDVRLLGGKLGNQIKTIFNIQTMYQLSQVNRFTLNEKFDNKTAEWLNDLANGLDNEPVSDRRLTKSIGCGKNFRGKMALCKQSDVNQWINSLLKELYERMMKDKEMNQRLARLMIVGYYTAGKGHCHRSIPIDITLGDYPPAERIASDIMRQLFSKPLIIIQDPIQNLSLAATKFLDTTKAIMDSTAKIEKFFQKIDRITFIGQQQQQQPKSSKNHSTINQPPIQSKSPIKKSIQMVGKKSPMKNKSNNNNKSSTTVQSNTLDRYLQQYQRQSTSKTNNDDKIDLNDPHVRQINREMNQLLDSFFFSKILCMLENGTLKI</sequence>
<dbReference type="InterPro" id="IPR043502">
    <property type="entry name" value="DNA/RNA_pol_sf"/>
</dbReference>
<evidence type="ECO:0000256" key="1">
    <source>
        <dbReference type="ARBA" id="ARBA00004123"/>
    </source>
</evidence>
<keyword evidence="4" id="KW-0227">DNA damage</keyword>
<comment type="subcellular location">
    <subcellularLocation>
        <location evidence="1">Nucleus</location>
    </subcellularLocation>
</comment>
<gene>
    <name evidence="10" type="ORF">DERP_012637</name>
</gene>
<dbReference type="PANTHER" id="PTHR45873:SF1">
    <property type="entry name" value="DNA POLYMERASE ETA"/>
    <property type="match status" value="1"/>
</dbReference>
<keyword evidence="2" id="KW-0808">Transferase</keyword>
<dbReference type="Gene3D" id="1.10.150.20">
    <property type="entry name" value="5' to 3' exonuclease, C-terminal subdomain"/>
    <property type="match status" value="1"/>
</dbReference>
<dbReference type="InterPro" id="IPR036775">
    <property type="entry name" value="DNA_pol_Y-fam_lit_finger_sf"/>
</dbReference>
<evidence type="ECO:0000256" key="8">
    <source>
        <dbReference type="SAM" id="MobiDB-lite"/>
    </source>
</evidence>
<comment type="caution">
    <text evidence="10">The sequence shown here is derived from an EMBL/GenBank/DDBJ whole genome shotgun (WGS) entry which is preliminary data.</text>
</comment>
<evidence type="ECO:0000313" key="10">
    <source>
        <dbReference type="EMBL" id="KAH9415341.1"/>
    </source>
</evidence>
<dbReference type="InterPro" id="IPR017961">
    <property type="entry name" value="DNA_pol_Y-fam_little_finger"/>
</dbReference>
<organism evidence="10 11">
    <name type="scientific">Dermatophagoides pteronyssinus</name>
    <name type="common">European house dust mite</name>
    <dbReference type="NCBI Taxonomy" id="6956"/>
    <lineage>
        <taxon>Eukaryota</taxon>
        <taxon>Metazoa</taxon>
        <taxon>Ecdysozoa</taxon>
        <taxon>Arthropoda</taxon>
        <taxon>Chelicerata</taxon>
        <taxon>Arachnida</taxon>
        <taxon>Acari</taxon>
        <taxon>Acariformes</taxon>
        <taxon>Sarcoptiformes</taxon>
        <taxon>Astigmata</taxon>
        <taxon>Psoroptidia</taxon>
        <taxon>Analgoidea</taxon>
        <taxon>Pyroglyphidae</taxon>
        <taxon>Dermatophagoidinae</taxon>
        <taxon>Dermatophagoides</taxon>
    </lineage>
</organism>
<dbReference type="Gene3D" id="3.40.1170.60">
    <property type="match status" value="1"/>
</dbReference>
<dbReference type="SUPFAM" id="SSF100879">
    <property type="entry name" value="Lesion bypass DNA polymerase (Y-family), little finger domain"/>
    <property type="match status" value="1"/>
</dbReference>
<dbReference type="PROSITE" id="PS50173">
    <property type="entry name" value="UMUC"/>
    <property type="match status" value="1"/>
</dbReference>
<dbReference type="Pfam" id="PF11799">
    <property type="entry name" value="IMS_C"/>
    <property type="match status" value="1"/>
</dbReference>
<evidence type="ECO:0000256" key="2">
    <source>
        <dbReference type="ARBA" id="ARBA00022679"/>
    </source>
</evidence>
<dbReference type="EMBL" id="NJHN03000098">
    <property type="protein sequence ID" value="KAH9415341.1"/>
    <property type="molecule type" value="Genomic_DNA"/>
</dbReference>
<dbReference type="PANTHER" id="PTHR45873">
    <property type="entry name" value="DNA POLYMERASE ETA"/>
    <property type="match status" value="1"/>
</dbReference>
<evidence type="ECO:0000256" key="5">
    <source>
        <dbReference type="ARBA" id="ARBA00023204"/>
    </source>
</evidence>
<dbReference type="Pfam" id="PF21704">
    <property type="entry name" value="POLH-Rev1_HhH"/>
    <property type="match status" value="1"/>
</dbReference>
<feature type="compositionally biased region" description="Polar residues" evidence="8">
    <location>
        <begin position="459"/>
        <end position="477"/>
    </location>
</feature>
<keyword evidence="6" id="KW-0539">Nucleus</keyword>
<keyword evidence="11" id="KW-1185">Reference proteome</keyword>
<evidence type="ECO:0000256" key="4">
    <source>
        <dbReference type="ARBA" id="ARBA00022763"/>
    </source>
</evidence>
<keyword evidence="3" id="KW-0479">Metal-binding</keyword>
<evidence type="ECO:0000256" key="3">
    <source>
        <dbReference type="ARBA" id="ARBA00022723"/>
    </source>
</evidence>
<dbReference type="InterPro" id="IPR043128">
    <property type="entry name" value="Rev_trsase/Diguanyl_cyclase"/>
</dbReference>
<feature type="region of interest" description="Disordered" evidence="8">
    <location>
        <begin position="452"/>
        <end position="509"/>
    </location>
</feature>
<dbReference type="InterPro" id="IPR001126">
    <property type="entry name" value="UmuC"/>
</dbReference>
<dbReference type="InterPro" id="IPR052230">
    <property type="entry name" value="DNA_polymerase_eta"/>
</dbReference>
<protein>
    <recommendedName>
        <fullName evidence="7">DNA polymerase eta</fullName>
    </recommendedName>
</protein>
<feature type="compositionally biased region" description="Low complexity" evidence="8">
    <location>
        <begin position="493"/>
        <end position="503"/>
    </location>
</feature>
<dbReference type="Gene3D" id="3.30.1490.100">
    <property type="entry name" value="DNA polymerase, Y-family, little finger domain"/>
    <property type="match status" value="1"/>
</dbReference>
<dbReference type="PIRSF" id="PIRSF036603">
    <property type="entry name" value="DPol_eta"/>
    <property type="match status" value="1"/>
</dbReference>
<feature type="domain" description="UmuC" evidence="9">
    <location>
        <begin position="8"/>
        <end position="256"/>
    </location>
</feature>
<dbReference type="SUPFAM" id="SSF56672">
    <property type="entry name" value="DNA/RNA polymerases"/>
    <property type="match status" value="1"/>
</dbReference>
<accession>A0ABQ8IYE4</accession>
<dbReference type="Pfam" id="PF00817">
    <property type="entry name" value="IMS"/>
    <property type="match status" value="1"/>
</dbReference>
<keyword evidence="5" id="KW-0234">DNA repair</keyword>
<name>A0ABQ8IYE4_DERPT</name>
<evidence type="ECO:0000313" key="11">
    <source>
        <dbReference type="Proteomes" id="UP000887458"/>
    </source>
</evidence>
<reference evidence="10 11" key="2">
    <citation type="journal article" date="2022" name="Mol. Biol. Evol.">
        <title>Comparative Genomics Reveals Insights into the Divergent Evolution of Astigmatic Mites and Household Pest Adaptations.</title>
        <authorList>
            <person name="Xiong Q."/>
            <person name="Wan A.T."/>
            <person name="Liu X."/>
            <person name="Fung C.S."/>
            <person name="Xiao X."/>
            <person name="Malainual N."/>
            <person name="Hou J."/>
            <person name="Wang L."/>
            <person name="Wang M."/>
            <person name="Yang K.Y."/>
            <person name="Cui Y."/>
            <person name="Leung E.L."/>
            <person name="Nong W."/>
            <person name="Shin S.K."/>
            <person name="Au S.W."/>
            <person name="Jeong K.Y."/>
            <person name="Chew F.T."/>
            <person name="Hui J.H."/>
            <person name="Leung T.F."/>
            <person name="Tungtrongchitr A."/>
            <person name="Zhong N."/>
            <person name="Liu Z."/>
            <person name="Tsui S.K."/>
        </authorList>
    </citation>
    <scope>NUCLEOTIDE SEQUENCE [LARGE SCALE GENOMIC DNA]</scope>
    <source>
        <strain evidence="10">Derp</strain>
    </source>
</reference>
<dbReference type="Proteomes" id="UP000887458">
    <property type="component" value="Unassembled WGS sequence"/>
</dbReference>
<dbReference type="Gene3D" id="3.30.70.270">
    <property type="match status" value="1"/>
</dbReference>